<dbReference type="Proteomes" id="UP000078560">
    <property type="component" value="Unassembled WGS sequence"/>
</dbReference>
<evidence type="ECO:0000313" key="1">
    <source>
        <dbReference type="EMBL" id="SBS88958.1"/>
    </source>
</evidence>
<dbReference type="Proteomes" id="UP000078546">
    <property type="component" value="Unassembled WGS sequence"/>
</dbReference>
<dbReference type="EMBL" id="FLQV01000874">
    <property type="protein sequence ID" value="SBS98647.1"/>
    <property type="molecule type" value="Genomic_DNA"/>
</dbReference>
<reference evidence="3 4" key="2">
    <citation type="submission" date="2016-05" db="EMBL/GenBank/DDBJ databases">
        <authorList>
            <person name="Naeem Raeece"/>
        </authorList>
    </citation>
    <scope>NUCLEOTIDE SEQUENCE [LARGE SCALE GENOMIC DNA]</scope>
</reference>
<dbReference type="AlphaFoldDB" id="A0A1A8W812"/>
<protein>
    <submittedName>
        <fullName evidence="1">Uncharacterized protein</fullName>
    </submittedName>
</protein>
<proteinExistence type="predicted"/>
<sequence>MGEGKSGKESTRGYPTEILPCRVFYPITFYLKTFGKYPFIVLLGVRWTFECANVQMCTGFGLLPPN</sequence>
<gene>
    <name evidence="2" type="ORF">POVCU1_047750</name>
    <name evidence="1" type="ORF">POVCU2_0051450</name>
</gene>
<evidence type="ECO:0000313" key="4">
    <source>
        <dbReference type="Proteomes" id="UP000078560"/>
    </source>
</evidence>
<reference evidence="1" key="1">
    <citation type="submission" date="2016-05" db="EMBL/GenBank/DDBJ databases">
        <authorList>
            <person name="Lavstsen T."/>
            <person name="Jespersen J.S."/>
        </authorList>
    </citation>
    <scope>NUCLEOTIDE SEQUENCE [LARGE SCALE GENOMIC DNA]</scope>
</reference>
<name>A0A1A8W812_PLAOA</name>
<organism evidence="1 4">
    <name type="scientific">Plasmodium ovale curtisi</name>
    <dbReference type="NCBI Taxonomy" id="864141"/>
    <lineage>
        <taxon>Eukaryota</taxon>
        <taxon>Sar</taxon>
        <taxon>Alveolata</taxon>
        <taxon>Apicomplexa</taxon>
        <taxon>Aconoidasida</taxon>
        <taxon>Haemosporida</taxon>
        <taxon>Plasmodiidae</taxon>
        <taxon>Plasmodium</taxon>
        <taxon>Plasmodium (Plasmodium)</taxon>
    </lineage>
</organism>
<evidence type="ECO:0000313" key="2">
    <source>
        <dbReference type="EMBL" id="SBS98647.1"/>
    </source>
</evidence>
<dbReference type="EMBL" id="FLQU01000668">
    <property type="protein sequence ID" value="SBS88958.1"/>
    <property type="molecule type" value="Genomic_DNA"/>
</dbReference>
<accession>A0A1A8W812</accession>
<evidence type="ECO:0000313" key="3">
    <source>
        <dbReference type="Proteomes" id="UP000078546"/>
    </source>
</evidence>